<dbReference type="AlphaFoldDB" id="A0A975S8G2"/>
<evidence type="ECO:0000313" key="3">
    <source>
        <dbReference type="Proteomes" id="UP000680588"/>
    </source>
</evidence>
<accession>A0A975S8G2</accession>
<name>A0A975S8G2_9MICC</name>
<keyword evidence="3" id="KW-1185">Reference proteome</keyword>
<protein>
    <submittedName>
        <fullName evidence="2">Uncharacterized protein</fullName>
    </submittedName>
</protein>
<evidence type="ECO:0000313" key="2">
    <source>
        <dbReference type="EMBL" id="QWQ37720.1"/>
    </source>
</evidence>
<dbReference type="EMBL" id="CP076456">
    <property type="protein sequence ID" value="QWQ37720.1"/>
    <property type="molecule type" value="Genomic_DNA"/>
</dbReference>
<sequence length="153" mass="16739">MTRDARMSPPLACTAVTTNESGSTAEEAVKVNRSRSTWSLTDSSSGGSSCDPVRGLVMWSPSGEEVGGLERADWMPPQIALFHPLQMRIWDGAADQMRVTAAFEDDVFVTLKLEHREAPGETGEAIINREFGVVTEYRDASTKILLTNLHVDL</sequence>
<dbReference type="RefSeq" id="WP_146068479.1">
    <property type="nucleotide sequence ID" value="NZ_CP076456.1"/>
</dbReference>
<feature type="compositionally biased region" description="Polar residues" evidence="1">
    <location>
        <begin position="15"/>
        <end position="24"/>
    </location>
</feature>
<gene>
    <name evidence="2" type="ORF">KG104_08475</name>
</gene>
<organism evidence="2 3">
    <name type="scientific">Arthrobacter sunyaminii</name>
    <dbReference type="NCBI Taxonomy" id="2816859"/>
    <lineage>
        <taxon>Bacteria</taxon>
        <taxon>Bacillati</taxon>
        <taxon>Actinomycetota</taxon>
        <taxon>Actinomycetes</taxon>
        <taxon>Micrococcales</taxon>
        <taxon>Micrococcaceae</taxon>
        <taxon>Arthrobacter</taxon>
    </lineage>
</organism>
<proteinExistence type="predicted"/>
<feature type="region of interest" description="Disordered" evidence="1">
    <location>
        <begin position="1"/>
        <end position="29"/>
    </location>
</feature>
<dbReference type="KEGG" id="asun:KG104_08475"/>
<reference evidence="2" key="1">
    <citation type="submission" date="2021-06" db="EMBL/GenBank/DDBJ databases">
        <title>Novel species in genus Arthrobacter.</title>
        <authorList>
            <person name="Zhang G."/>
        </authorList>
    </citation>
    <scope>NUCLEOTIDE SEQUENCE</scope>
    <source>
        <strain evidence="2">Zg-ZUI122</strain>
    </source>
</reference>
<dbReference type="Proteomes" id="UP000680588">
    <property type="component" value="Chromosome"/>
</dbReference>
<evidence type="ECO:0000256" key="1">
    <source>
        <dbReference type="SAM" id="MobiDB-lite"/>
    </source>
</evidence>